<evidence type="ECO:0000313" key="4">
    <source>
        <dbReference type="Proteomes" id="UP000023152"/>
    </source>
</evidence>
<feature type="coiled-coil region" evidence="1">
    <location>
        <begin position="112"/>
        <end position="139"/>
    </location>
</feature>
<evidence type="ECO:0000313" key="3">
    <source>
        <dbReference type="EMBL" id="ETO29382.1"/>
    </source>
</evidence>
<organism evidence="3 4">
    <name type="scientific">Reticulomyxa filosa</name>
    <dbReference type="NCBI Taxonomy" id="46433"/>
    <lineage>
        <taxon>Eukaryota</taxon>
        <taxon>Sar</taxon>
        <taxon>Rhizaria</taxon>
        <taxon>Retaria</taxon>
        <taxon>Foraminifera</taxon>
        <taxon>Monothalamids</taxon>
        <taxon>Reticulomyxidae</taxon>
        <taxon>Reticulomyxa</taxon>
    </lineage>
</organism>
<keyword evidence="1" id="KW-0175">Coiled coil</keyword>
<dbReference type="EMBL" id="ASPP01006090">
    <property type="protein sequence ID" value="ETO29382.1"/>
    <property type="molecule type" value="Genomic_DNA"/>
</dbReference>
<dbReference type="Proteomes" id="UP000023152">
    <property type="component" value="Unassembled WGS sequence"/>
</dbReference>
<gene>
    <name evidence="3" type="ORF">RFI_07739</name>
</gene>
<dbReference type="PANTHER" id="PTHR31206">
    <property type="entry name" value="LP10445P"/>
    <property type="match status" value="1"/>
</dbReference>
<sequence length="204" mass="23867">METSEPALSKAGTTQANEAQDSNNHNKEKEVKNVEIENKIDMEEENKHEIENKQDNVDTTYYGQMKTVGEKALFVVDFLGEVFAEFFGMTQSRYQNVIDAYNRQKRWEREEKRKQKLAKKRYLEEMEKAKAANKYAEDNLENILPPNSISLDVRNTIDLENEEEHTTEKKNVDVNTTEKKTQENEKEIDFPMPDPKLVEDQNVD</sequence>
<feature type="compositionally biased region" description="Basic and acidic residues" evidence="2">
    <location>
        <begin position="164"/>
        <end position="189"/>
    </location>
</feature>
<evidence type="ECO:0000256" key="1">
    <source>
        <dbReference type="SAM" id="Coils"/>
    </source>
</evidence>
<name>X6NVU9_RETFI</name>
<comment type="caution">
    <text evidence="3">The sequence shown here is derived from an EMBL/GenBank/DDBJ whole genome shotgun (WGS) entry which is preliminary data.</text>
</comment>
<feature type="region of interest" description="Disordered" evidence="2">
    <location>
        <begin position="155"/>
        <end position="204"/>
    </location>
</feature>
<evidence type="ECO:0000256" key="2">
    <source>
        <dbReference type="SAM" id="MobiDB-lite"/>
    </source>
</evidence>
<accession>X6NVU9</accession>
<dbReference type="PANTHER" id="PTHR31206:SF1">
    <property type="entry name" value="LP10445P"/>
    <property type="match status" value="1"/>
</dbReference>
<feature type="compositionally biased region" description="Polar residues" evidence="2">
    <location>
        <begin position="11"/>
        <end position="22"/>
    </location>
</feature>
<feature type="compositionally biased region" description="Basic and acidic residues" evidence="2">
    <location>
        <begin position="24"/>
        <end position="49"/>
    </location>
</feature>
<dbReference type="AlphaFoldDB" id="X6NVU9"/>
<dbReference type="Pfam" id="PF14774">
    <property type="entry name" value="FAM177"/>
    <property type="match status" value="1"/>
</dbReference>
<reference evidence="3 4" key="1">
    <citation type="journal article" date="2013" name="Curr. Biol.">
        <title>The Genome of the Foraminiferan Reticulomyxa filosa.</title>
        <authorList>
            <person name="Glockner G."/>
            <person name="Hulsmann N."/>
            <person name="Schleicher M."/>
            <person name="Noegel A.A."/>
            <person name="Eichinger L."/>
            <person name="Gallinger C."/>
            <person name="Pawlowski J."/>
            <person name="Sierra R."/>
            <person name="Euteneuer U."/>
            <person name="Pillet L."/>
            <person name="Moustafa A."/>
            <person name="Platzer M."/>
            <person name="Groth M."/>
            <person name="Szafranski K."/>
            <person name="Schliwa M."/>
        </authorList>
    </citation>
    <scope>NUCLEOTIDE SEQUENCE [LARGE SCALE GENOMIC DNA]</scope>
</reference>
<protein>
    <submittedName>
        <fullName evidence="3">Uncharacterized protein</fullName>
    </submittedName>
</protein>
<dbReference type="InterPro" id="IPR028260">
    <property type="entry name" value="FAM177"/>
</dbReference>
<proteinExistence type="predicted"/>
<keyword evidence="4" id="KW-1185">Reference proteome</keyword>
<feature type="region of interest" description="Disordered" evidence="2">
    <location>
        <begin position="1"/>
        <end position="49"/>
    </location>
</feature>
<dbReference type="OrthoDB" id="45963at2759"/>